<reference evidence="1" key="1">
    <citation type="journal article" date="2015" name="Nature">
        <title>Complex archaea that bridge the gap between prokaryotes and eukaryotes.</title>
        <authorList>
            <person name="Spang A."/>
            <person name="Saw J.H."/>
            <person name="Jorgensen S.L."/>
            <person name="Zaremba-Niedzwiedzka K."/>
            <person name="Martijn J."/>
            <person name="Lind A.E."/>
            <person name="van Eijk R."/>
            <person name="Schleper C."/>
            <person name="Guy L."/>
            <person name="Ettema T.J."/>
        </authorList>
    </citation>
    <scope>NUCLEOTIDE SEQUENCE</scope>
</reference>
<protein>
    <submittedName>
        <fullName evidence="1">Uncharacterized protein</fullName>
    </submittedName>
</protein>
<gene>
    <name evidence="1" type="ORF">LCGC14_2697080</name>
</gene>
<dbReference type="EMBL" id="LAZR01047956">
    <property type="protein sequence ID" value="KKK93019.1"/>
    <property type="molecule type" value="Genomic_DNA"/>
</dbReference>
<sequence length="42" mass="5022">IKVARESLNTTRILYQEMGLENGTEELRSLEETLRKQETERR</sequence>
<accession>A0A0F9BRA1</accession>
<evidence type="ECO:0000313" key="1">
    <source>
        <dbReference type="EMBL" id="KKK93019.1"/>
    </source>
</evidence>
<dbReference type="AlphaFoldDB" id="A0A0F9BRA1"/>
<feature type="non-terminal residue" evidence="1">
    <location>
        <position position="1"/>
    </location>
</feature>
<proteinExistence type="predicted"/>
<name>A0A0F9BRA1_9ZZZZ</name>
<organism evidence="1">
    <name type="scientific">marine sediment metagenome</name>
    <dbReference type="NCBI Taxonomy" id="412755"/>
    <lineage>
        <taxon>unclassified sequences</taxon>
        <taxon>metagenomes</taxon>
        <taxon>ecological metagenomes</taxon>
    </lineage>
</organism>
<comment type="caution">
    <text evidence="1">The sequence shown here is derived from an EMBL/GenBank/DDBJ whole genome shotgun (WGS) entry which is preliminary data.</text>
</comment>